<feature type="region of interest" description="Disordered" evidence="1">
    <location>
        <begin position="76"/>
        <end position="135"/>
    </location>
</feature>
<name>A0A834BD17_9CHIR</name>
<gene>
    <name evidence="2" type="ORF">HJG60_009968</name>
</gene>
<protein>
    <submittedName>
        <fullName evidence="2">Uncharacterized protein</fullName>
    </submittedName>
</protein>
<feature type="region of interest" description="Disordered" evidence="1">
    <location>
        <begin position="1"/>
        <end position="26"/>
    </location>
</feature>
<reference evidence="2 3" key="1">
    <citation type="journal article" date="2020" name="Nature">
        <title>Six reference-quality genomes reveal evolution of bat adaptations.</title>
        <authorList>
            <person name="Jebb D."/>
            <person name="Huang Z."/>
            <person name="Pippel M."/>
            <person name="Hughes G.M."/>
            <person name="Lavrichenko K."/>
            <person name="Devanna P."/>
            <person name="Winkler S."/>
            <person name="Jermiin L.S."/>
            <person name="Skirmuntt E.C."/>
            <person name="Katzourakis A."/>
            <person name="Burkitt-Gray L."/>
            <person name="Ray D.A."/>
            <person name="Sullivan K.A.M."/>
            <person name="Roscito J.G."/>
            <person name="Kirilenko B.M."/>
            <person name="Davalos L.M."/>
            <person name="Corthals A.P."/>
            <person name="Power M.L."/>
            <person name="Jones G."/>
            <person name="Ransome R.D."/>
            <person name="Dechmann D.K.N."/>
            <person name="Locatelli A.G."/>
            <person name="Puechmaille S.J."/>
            <person name="Fedrigo O."/>
            <person name="Jarvis E.D."/>
            <person name="Hiller M."/>
            <person name="Vernes S.C."/>
            <person name="Myers E.W."/>
            <person name="Teeling E.C."/>
        </authorList>
    </citation>
    <scope>NUCLEOTIDE SEQUENCE [LARGE SCALE GENOMIC DNA]</scope>
    <source>
        <strain evidence="2">Bat1K_MPI-CBG_1</strain>
    </source>
</reference>
<feature type="compositionally biased region" description="Basic and acidic residues" evidence="1">
    <location>
        <begin position="16"/>
        <end position="26"/>
    </location>
</feature>
<proteinExistence type="predicted"/>
<organism evidence="2 3">
    <name type="scientific">Phyllostomus discolor</name>
    <name type="common">pale spear-nosed bat</name>
    <dbReference type="NCBI Taxonomy" id="89673"/>
    <lineage>
        <taxon>Eukaryota</taxon>
        <taxon>Metazoa</taxon>
        <taxon>Chordata</taxon>
        <taxon>Craniata</taxon>
        <taxon>Vertebrata</taxon>
        <taxon>Euteleostomi</taxon>
        <taxon>Mammalia</taxon>
        <taxon>Eutheria</taxon>
        <taxon>Laurasiatheria</taxon>
        <taxon>Chiroptera</taxon>
        <taxon>Yangochiroptera</taxon>
        <taxon>Phyllostomidae</taxon>
        <taxon>Phyllostominae</taxon>
        <taxon>Phyllostomus</taxon>
    </lineage>
</organism>
<dbReference type="EMBL" id="JABVXQ010000002">
    <property type="protein sequence ID" value="KAF6125555.1"/>
    <property type="molecule type" value="Genomic_DNA"/>
</dbReference>
<dbReference type="Proteomes" id="UP000664940">
    <property type="component" value="Unassembled WGS sequence"/>
</dbReference>
<evidence type="ECO:0000313" key="2">
    <source>
        <dbReference type="EMBL" id="KAF6125555.1"/>
    </source>
</evidence>
<comment type="caution">
    <text evidence="2">The sequence shown here is derived from an EMBL/GenBank/DDBJ whole genome shotgun (WGS) entry which is preliminary data.</text>
</comment>
<dbReference type="AlphaFoldDB" id="A0A834BD17"/>
<evidence type="ECO:0000256" key="1">
    <source>
        <dbReference type="SAM" id="MobiDB-lite"/>
    </source>
</evidence>
<accession>A0A834BD17</accession>
<evidence type="ECO:0000313" key="3">
    <source>
        <dbReference type="Proteomes" id="UP000664940"/>
    </source>
</evidence>
<sequence length="135" mass="14748">MEADLPAWEHQPCMWERPEPSEPPGLDRELAWAWATDNFPGLCRPSCAPRLPLGEHSHGVHGLLRRDGTWRVDVPGAERGQKRCGDPRVYCPEPVSAKDPQPPQGGASATREGHTDAPGAPLSPGPPRKRLKTQA</sequence>